<comment type="caution">
    <text evidence="3">The sequence shown here is derived from an EMBL/GenBank/DDBJ whole genome shotgun (WGS) entry which is preliminary data.</text>
</comment>
<dbReference type="GO" id="GO:0006351">
    <property type="term" value="P:DNA-templated transcription"/>
    <property type="evidence" value="ECO:0007669"/>
    <property type="project" value="TreeGrafter"/>
</dbReference>
<dbReference type="Proteomes" id="UP000231567">
    <property type="component" value="Unassembled WGS sequence"/>
</dbReference>
<accession>A0A2G9YQZ4</accession>
<dbReference type="Gene3D" id="3.30.70.2650">
    <property type="match status" value="1"/>
</dbReference>
<dbReference type="InterPro" id="IPR013225">
    <property type="entry name" value="PaaX_C"/>
</dbReference>
<dbReference type="PANTHER" id="PTHR30319:SF1">
    <property type="entry name" value="TRANSCRIPTIONAL REPRESSOR PAAX"/>
    <property type="match status" value="1"/>
</dbReference>
<reference evidence="3 4" key="1">
    <citation type="submission" date="2017-09" db="EMBL/GenBank/DDBJ databases">
        <title>Depth-based differentiation of microbial function through sediment-hosted aquifers and enrichment of novel symbionts in the deep terrestrial subsurface.</title>
        <authorList>
            <person name="Probst A.J."/>
            <person name="Ladd B."/>
            <person name="Jarett J.K."/>
            <person name="Geller-Mcgrath D.E."/>
            <person name="Sieber C.M."/>
            <person name="Emerson J.B."/>
            <person name="Anantharaman K."/>
            <person name="Thomas B.C."/>
            <person name="Malmstrom R."/>
            <person name="Stieglmeier M."/>
            <person name="Klingl A."/>
            <person name="Woyke T."/>
            <person name="Ryan C.M."/>
            <person name="Banfield J.F."/>
        </authorList>
    </citation>
    <scope>NUCLEOTIDE SEQUENCE [LARGE SCALE GENOMIC DNA]</scope>
    <source>
        <strain evidence="3">CG23_combo_of_CG06-09_8_20_14_all_40_13</strain>
    </source>
</reference>
<dbReference type="EMBL" id="PCRM01000026">
    <property type="protein sequence ID" value="PIP21656.1"/>
    <property type="molecule type" value="Genomic_DNA"/>
</dbReference>
<dbReference type="PANTHER" id="PTHR30319">
    <property type="entry name" value="PHENYLACETIC ACID REGULATOR-RELATED TRANSCRIPTIONAL REPRESSOR"/>
    <property type="match status" value="1"/>
</dbReference>
<dbReference type="Pfam" id="PF20803">
    <property type="entry name" value="PaaX_M"/>
    <property type="match status" value="1"/>
</dbReference>
<sequence length="235" mass="26942">MINTAEEILIYLEDKKRSPFKDFPIKNSRKLRGALGRLLAWKWVKKIGQGTNTAFQLTNTGVKELDNTLSVLRTAEKAKENNLFLIIFQIAENKRDLREKLRRALVELGAAILHSGVWIATTDISQQIKKISKNLKISDKIMVLKIESTKDLNNKLTHVWDLKVVNDNYSKFIKESQHLIKNPIGNNVAYKAKKLIYLFATILKKDPHLAGDLLPQNWKAKQAGISYQKLRKLVI</sequence>
<name>A0A2G9YQZ4_9BACT</name>
<gene>
    <name evidence="3" type="ORF">COX39_01885</name>
</gene>
<organism evidence="3 4">
    <name type="scientific">Candidatus Nealsonbacteria bacterium CG23_combo_of_CG06-09_8_20_14_all_40_13</name>
    <dbReference type="NCBI Taxonomy" id="1974724"/>
    <lineage>
        <taxon>Bacteria</taxon>
        <taxon>Candidatus Nealsoniibacteriota</taxon>
    </lineage>
</organism>
<protein>
    <submittedName>
        <fullName evidence="3">Uncharacterized protein</fullName>
    </submittedName>
</protein>
<evidence type="ECO:0000313" key="4">
    <source>
        <dbReference type="Proteomes" id="UP000231567"/>
    </source>
</evidence>
<evidence type="ECO:0000313" key="3">
    <source>
        <dbReference type="EMBL" id="PIP21656.1"/>
    </source>
</evidence>
<evidence type="ECO:0000259" key="1">
    <source>
        <dbReference type="Pfam" id="PF08223"/>
    </source>
</evidence>
<dbReference type="InterPro" id="IPR048846">
    <property type="entry name" value="PaaX-like_central"/>
</dbReference>
<dbReference type="Pfam" id="PF08223">
    <property type="entry name" value="PaaX_C"/>
    <property type="match status" value="1"/>
</dbReference>
<feature type="domain" description="Transcriptional repressor PaaX-like central Cas2-like" evidence="2">
    <location>
        <begin position="85"/>
        <end position="150"/>
    </location>
</feature>
<dbReference type="AlphaFoldDB" id="A0A2G9YQZ4"/>
<evidence type="ECO:0000259" key="2">
    <source>
        <dbReference type="Pfam" id="PF20803"/>
    </source>
</evidence>
<feature type="domain" description="Transcriptional repressor PaaX-like C-terminal" evidence="1">
    <location>
        <begin position="160"/>
        <end position="232"/>
    </location>
</feature>
<proteinExistence type="predicted"/>